<dbReference type="FunFam" id="3.40.640.10:FF:000013">
    <property type="entry name" value="4-aminobutyrate aminotransferase"/>
    <property type="match status" value="1"/>
</dbReference>
<dbReference type="InterPro" id="IPR050103">
    <property type="entry name" value="Class-III_PLP-dep_AT"/>
</dbReference>
<evidence type="ECO:0000256" key="3">
    <source>
        <dbReference type="ARBA" id="ARBA00005176"/>
    </source>
</evidence>
<dbReference type="EMBL" id="WBKB01000015">
    <property type="protein sequence ID" value="KAB1640474.1"/>
    <property type="molecule type" value="Genomic_DNA"/>
</dbReference>
<dbReference type="EC" id="2.6.1.22" evidence="5"/>
<dbReference type="GO" id="GO:0034386">
    <property type="term" value="F:4-aminobutyrate:2-oxoglutarate transaminase activity"/>
    <property type="evidence" value="ECO:0007669"/>
    <property type="project" value="UniProtKB-EC"/>
</dbReference>
<dbReference type="GO" id="GO:0047298">
    <property type="term" value="F:(S)-3-amino-2-methylpropionate transaminase activity"/>
    <property type="evidence" value="ECO:0007669"/>
    <property type="project" value="UniProtKB-EC"/>
</dbReference>
<dbReference type="Proteomes" id="UP000433493">
    <property type="component" value="Unassembled WGS sequence"/>
</dbReference>
<keyword evidence="7 17" id="KW-0032">Aminotransferase</keyword>
<protein>
    <recommendedName>
        <fullName evidence="12">(S)-3-amino-2-methylpropionate transaminase</fullName>
        <ecNumber evidence="6">2.6.1.19</ecNumber>
        <ecNumber evidence="5">2.6.1.22</ecNumber>
    </recommendedName>
    <alternativeName>
        <fullName evidence="13">GABA aminotransferase</fullName>
    </alternativeName>
    <alternativeName>
        <fullName evidence="11">Gamma-amino-N-butyrate transaminase</fullName>
    </alternativeName>
    <alternativeName>
        <fullName evidence="15">Glutamate:succinic semialdehyde transaminase</fullName>
    </alternativeName>
    <alternativeName>
        <fullName evidence="10">L-AIBAT</fullName>
    </alternativeName>
</protein>
<evidence type="ECO:0000256" key="9">
    <source>
        <dbReference type="ARBA" id="ARBA00022898"/>
    </source>
</evidence>
<dbReference type="GO" id="GO:0030170">
    <property type="term" value="F:pyridoxal phosphate binding"/>
    <property type="evidence" value="ECO:0007669"/>
    <property type="project" value="InterPro"/>
</dbReference>
<name>A0A7J5B8Q2_9MICO</name>
<accession>A0A7J5B8Q2</accession>
<dbReference type="EC" id="2.6.1.19" evidence="6"/>
<dbReference type="InterPro" id="IPR004632">
    <property type="entry name" value="4NH2But_aminotransferase_bac"/>
</dbReference>
<comment type="caution">
    <text evidence="17">The sequence shown here is derived from an EMBL/GenBank/DDBJ whole genome shotgun (WGS) entry which is preliminary data.</text>
</comment>
<evidence type="ECO:0000256" key="11">
    <source>
        <dbReference type="ARBA" id="ARBA00030204"/>
    </source>
</evidence>
<comment type="pathway">
    <text evidence="3">Amino-acid degradation; 4-aminobutanoate degradation.</text>
</comment>
<evidence type="ECO:0000313" key="18">
    <source>
        <dbReference type="Proteomes" id="UP000433493"/>
    </source>
</evidence>
<evidence type="ECO:0000256" key="1">
    <source>
        <dbReference type="ARBA" id="ARBA00001750"/>
    </source>
</evidence>
<dbReference type="InterPro" id="IPR049704">
    <property type="entry name" value="Aminotrans_3_PPA_site"/>
</dbReference>
<evidence type="ECO:0000256" key="12">
    <source>
        <dbReference type="ARBA" id="ARBA00030857"/>
    </source>
</evidence>
<dbReference type="InterPro" id="IPR005814">
    <property type="entry name" value="Aminotrans_3"/>
</dbReference>
<evidence type="ECO:0000256" key="16">
    <source>
        <dbReference type="RuleBase" id="RU003560"/>
    </source>
</evidence>
<dbReference type="NCBIfam" id="TIGR00700">
    <property type="entry name" value="GABAtrnsam"/>
    <property type="match status" value="1"/>
</dbReference>
<comment type="similarity">
    <text evidence="4 16">Belongs to the class-III pyridoxal-phosphate-dependent aminotransferase family.</text>
</comment>
<keyword evidence="8 17" id="KW-0808">Transferase</keyword>
<dbReference type="RefSeq" id="WP_158053479.1">
    <property type="nucleotide sequence ID" value="NZ_WBKB01000015.1"/>
</dbReference>
<comment type="catalytic activity">
    <reaction evidence="14">
        <text>4-aminobutanoate + 2-oxoglutarate = succinate semialdehyde + L-glutamate</text>
        <dbReference type="Rhea" id="RHEA:23352"/>
        <dbReference type="ChEBI" id="CHEBI:16810"/>
        <dbReference type="ChEBI" id="CHEBI:29985"/>
        <dbReference type="ChEBI" id="CHEBI:57706"/>
        <dbReference type="ChEBI" id="CHEBI:59888"/>
        <dbReference type="EC" id="2.6.1.19"/>
    </reaction>
</comment>
<dbReference type="NCBIfam" id="NF004714">
    <property type="entry name" value="PRK06058.1"/>
    <property type="match status" value="1"/>
</dbReference>
<evidence type="ECO:0000256" key="13">
    <source>
        <dbReference type="ARBA" id="ARBA00031787"/>
    </source>
</evidence>
<evidence type="ECO:0000256" key="15">
    <source>
        <dbReference type="ARBA" id="ARBA00050054"/>
    </source>
</evidence>
<evidence type="ECO:0000256" key="6">
    <source>
        <dbReference type="ARBA" id="ARBA00012912"/>
    </source>
</evidence>
<dbReference type="PANTHER" id="PTHR11986:SF58">
    <property type="entry name" value="LEUCINE_METHIONINE RACEMASE"/>
    <property type="match status" value="1"/>
</dbReference>
<dbReference type="PROSITE" id="PS00600">
    <property type="entry name" value="AA_TRANSFER_CLASS_3"/>
    <property type="match status" value="1"/>
</dbReference>
<evidence type="ECO:0000313" key="17">
    <source>
        <dbReference type="EMBL" id="KAB1640474.1"/>
    </source>
</evidence>
<comment type="cofactor">
    <cofactor evidence="2">
        <name>pyridoxal 5'-phosphate</name>
        <dbReference type="ChEBI" id="CHEBI:597326"/>
    </cofactor>
</comment>
<dbReference type="GO" id="GO:0042802">
    <property type="term" value="F:identical protein binding"/>
    <property type="evidence" value="ECO:0007669"/>
    <property type="project" value="TreeGrafter"/>
</dbReference>
<dbReference type="Pfam" id="PF00202">
    <property type="entry name" value="Aminotran_3"/>
    <property type="match status" value="1"/>
</dbReference>
<dbReference type="Gene3D" id="3.40.640.10">
    <property type="entry name" value="Type I PLP-dependent aspartate aminotransferase-like (Major domain)"/>
    <property type="match status" value="1"/>
</dbReference>
<proteinExistence type="inferred from homology"/>
<dbReference type="GO" id="GO:0009448">
    <property type="term" value="P:gamma-aminobutyric acid metabolic process"/>
    <property type="evidence" value="ECO:0007669"/>
    <property type="project" value="InterPro"/>
</dbReference>
<evidence type="ECO:0000256" key="10">
    <source>
        <dbReference type="ARBA" id="ARBA00029760"/>
    </source>
</evidence>
<dbReference type="InterPro" id="IPR015424">
    <property type="entry name" value="PyrdxlP-dep_Trfase"/>
</dbReference>
<evidence type="ECO:0000256" key="5">
    <source>
        <dbReference type="ARBA" id="ARBA00012876"/>
    </source>
</evidence>
<dbReference type="PANTHER" id="PTHR11986">
    <property type="entry name" value="AMINOTRANSFERASE CLASS III"/>
    <property type="match status" value="1"/>
</dbReference>
<dbReference type="SUPFAM" id="SSF53383">
    <property type="entry name" value="PLP-dependent transferases"/>
    <property type="match status" value="1"/>
</dbReference>
<dbReference type="PIRSF" id="PIRSF000521">
    <property type="entry name" value="Transaminase_4ab_Lys_Orn"/>
    <property type="match status" value="1"/>
</dbReference>
<evidence type="ECO:0000256" key="7">
    <source>
        <dbReference type="ARBA" id="ARBA00022576"/>
    </source>
</evidence>
<dbReference type="InterPro" id="IPR015421">
    <property type="entry name" value="PyrdxlP-dep_Trfase_major"/>
</dbReference>
<dbReference type="InterPro" id="IPR015422">
    <property type="entry name" value="PyrdxlP-dep_Trfase_small"/>
</dbReference>
<dbReference type="AlphaFoldDB" id="A0A7J5B8Q2"/>
<dbReference type="CDD" id="cd00610">
    <property type="entry name" value="OAT_like"/>
    <property type="match status" value="1"/>
</dbReference>
<gene>
    <name evidence="17" type="primary">gabT</name>
    <name evidence="17" type="ORF">F8O05_14560</name>
</gene>
<comment type="catalytic activity">
    <reaction evidence="1">
        <text>(S)-3-amino-2-methylpropanoate + 2-oxoglutarate = 2-methyl-3-oxopropanoate + L-glutamate</text>
        <dbReference type="Rhea" id="RHEA:13993"/>
        <dbReference type="ChEBI" id="CHEBI:16810"/>
        <dbReference type="ChEBI" id="CHEBI:29985"/>
        <dbReference type="ChEBI" id="CHEBI:57700"/>
        <dbReference type="ChEBI" id="CHEBI:58655"/>
        <dbReference type="EC" id="2.6.1.22"/>
    </reaction>
</comment>
<reference evidence="17 18" key="1">
    <citation type="submission" date="2019-09" db="EMBL/GenBank/DDBJ databases">
        <title>Phylogeny of genus Pseudoclavibacter and closely related genus.</title>
        <authorList>
            <person name="Li Y."/>
        </authorList>
    </citation>
    <scope>NUCLEOTIDE SEQUENCE [LARGE SCALE GENOMIC DNA]</scope>
    <source>
        <strain evidence="17 18">KCTC 13959</strain>
    </source>
</reference>
<evidence type="ECO:0000256" key="4">
    <source>
        <dbReference type="ARBA" id="ARBA00008954"/>
    </source>
</evidence>
<evidence type="ECO:0000256" key="2">
    <source>
        <dbReference type="ARBA" id="ARBA00001933"/>
    </source>
</evidence>
<sequence length="441" mass="46816">MEFRLEQQRKIVTEIPGPKSEALKERRQQYVSASVGSALPVYVEQADGAILRDVDGNQFIDFGSGIGVTTVGNSNPKVVKAIQDAAAASTHLQINTAPYESYIDLCQKLTELTPGEFPKKAVLFNSGAEALENAVKIARKHTGRDAIIVFDHAFHGRTNLTMAMTSKSMPYKDGFGPFAPEVYRAPLSYPYRDGLTGPEAAARTIDMIDKQVGAKNVAAIVIEPLVGEGGFIVPAEGFLPALVEFANENGIVFVADEVQAGMSRTGKWFCSEWEGIVPDLVTSAKGIAGGMPLSAVIGRAEIMDASHAGGIGGTYSGNPVANAAALATIAAYEEDGLQEAALRIEKTVRSILEPLITELDVVGEVRGRGAMLAIELVKGADKTPNPELVKTVVAEAQAQGVLFLTCGTYGNVIRFLPPLVMSDELLADGLGVLVESIRKNA</sequence>
<dbReference type="OrthoDB" id="9801052at2"/>
<keyword evidence="9 16" id="KW-0663">Pyridoxal phosphate</keyword>
<keyword evidence="18" id="KW-1185">Reference proteome</keyword>
<evidence type="ECO:0000256" key="14">
    <source>
        <dbReference type="ARBA" id="ARBA00048021"/>
    </source>
</evidence>
<organism evidence="17 18">
    <name type="scientific">Gulosibacter chungangensis</name>
    <dbReference type="NCBI Taxonomy" id="979746"/>
    <lineage>
        <taxon>Bacteria</taxon>
        <taxon>Bacillati</taxon>
        <taxon>Actinomycetota</taxon>
        <taxon>Actinomycetes</taxon>
        <taxon>Micrococcales</taxon>
        <taxon>Microbacteriaceae</taxon>
        <taxon>Gulosibacter</taxon>
    </lineage>
</organism>
<dbReference type="Gene3D" id="3.90.1150.10">
    <property type="entry name" value="Aspartate Aminotransferase, domain 1"/>
    <property type="match status" value="1"/>
</dbReference>
<evidence type="ECO:0000256" key="8">
    <source>
        <dbReference type="ARBA" id="ARBA00022679"/>
    </source>
</evidence>